<proteinExistence type="inferred from homology"/>
<dbReference type="Gene3D" id="3.40.50.1820">
    <property type="entry name" value="alpha/beta hydrolase"/>
    <property type="match status" value="1"/>
</dbReference>
<dbReference type="PANTHER" id="PTHR22946">
    <property type="entry name" value="DIENELACTONE HYDROLASE DOMAIN-CONTAINING PROTEIN-RELATED"/>
    <property type="match status" value="1"/>
</dbReference>
<accession>A0A4V6QIS9</accession>
<evidence type="ECO:0000259" key="3">
    <source>
        <dbReference type="Pfam" id="PF12146"/>
    </source>
</evidence>
<dbReference type="GO" id="GO:0016787">
    <property type="term" value="F:hydrolase activity"/>
    <property type="evidence" value="ECO:0007669"/>
    <property type="project" value="UniProtKB-KW"/>
</dbReference>
<reference evidence="4 5" key="1">
    <citation type="submission" date="2019-03" db="EMBL/GenBank/DDBJ databases">
        <title>Genomics of glacier-inhabiting Cryobacterium strains.</title>
        <authorList>
            <person name="Liu Q."/>
            <person name="Xin Y.-H."/>
        </authorList>
    </citation>
    <scope>NUCLEOTIDE SEQUENCE [LARGE SCALE GENOMIC DNA]</scope>
    <source>
        <strain evidence="4 5">Hh4</strain>
    </source>
</reference>
<feature type="compositionally biased region" description="Polar residues" evidence="2">
    <location>
        <begin position="41"/>
        <end position="50"/>
    </location>
</feature>
<dbReference type="InterPro" id="IPR029058">
    <property type="entry name" value="AB_hydrolase_fold"/>
</dbReference>
<evidence type="ECO:0000256" key="1">
    <source>
        <dbReference type="ARBA" id="ARBA00008645"/>
    </source>
</evidence>
<dbReference type="Proteomes" id="UP000298313">
    <property type="component" value="Unassembled WGS sequence"/>
</dbReference>
<keyword evidence="4" id="KW-0378">Hydrolase</keyword>
<dbReference type="EMBL" id="SOHH01000025">
    <property type="protein sequence ID" value="TFD82483.1"/>
    <property type="molecule type" value="Genomic_DNA"/>
</dbReference>
<dbReference type="InterPro" id="IPR022742">
    <property type="entry name" value="Hydrolase_4"/>
</dbReference>
<protein>
    <submittedName>
        <fullName evidence="4">Alpha/beta fold hydrolase</fullName>
    </submittedName>
</protein>
<dbReference type="Pfam" id="PF12146">
    <property type="entry name" value="Hydrolase_4"/>
    <property type="match status" value="1"/>
</dbReference>
<dbReference type="SUPFAM" id="SSF53474">
    <property type="entry name" value="alpha/beta-Hydrolases"/>
    <property type="match status" value="1"/>
</dbReference>
<evidence type="ECO:0000256" key="2">
    <source>
        <dbReference type="SAM" id="MobiDB-lite"/>
    </source>
</evidence>
<feature type="region of interest" description="Disordered" evidence="2">
    <location>
        <begin position="311"/>
        <end position="338"/>
    </location>
</feature>
<name>A0A4V6QIS9_9MICO</name>
<comment type="caution">
    <text evidence="4">The sequence shown here is derived from an EMBL/GenBank/DDBJ whole genome shotgun (WGS) entry which is preliminary data.</text>
</comment>
<dbReference type="AlphaFoldDB" id="A0A4V6QIS9"/>
<sequence>MLPTRGCLLCLRLRLREQRKPANGSHLTQHRHAWQTRGEAVNSSRRTSSFEALQCVPRRSGSEDGKIGTVSTDSEVFSGISVGGHQLASVTHHARSDDVVLFCHGFRGEKSGPNRTFVTLARALASHGISSLRFDQYGSGDSEGDFIDSRFDDWVSVIRTLTRKYLGEGKRVALFGQSMGGSAVICAAAGLDVSAVVSWVPDASTDQFAPDPRGFVEEGGQRVDNAFWTEAHRADIVGKLKEVTAPCYLVFGTSDKYVSVENREALINACQPTDQIDVFDGYPHSSWSFEQADDIIRRSAAFLARYLHPDAADPSSGPASCQAPEQGGPFAEAPEASK</sequence>
<evidence type="ECO:0000313" key="4">
    <source>
        <dbReference type="EMBL" id="TFD82483.1"/>
    </source>
</evidence>
<comment type="similarity">
    <text evidence="1">Belongs to the AB hydrolase superfamily.</text>
</comment>
<dbReference type="OrthoDB" id="9789573at2"/>
<gene>
    <name evidence="4" type="ORF">E3T48_02115</name>
</gene>
<organism evidence="4 5">
    <name type="scientific">Cryobacterium fucosi</name>
    <dbReference type="NCBI Taxonomy" id="1259157"/>
    <lineage>
        <taxon>Bacteria</taxon>
        <taxon>Bacillati</taxon>
        <taxon>Actinomycetota</taxon>
        <taxon>Actinomycetes</taxon>
        <taxon>Micrococcales</taxon>
        <taxon>Microbacteriaceae</taxon>
        <taxon>Cryobacterium</taxon>
    </lineage>
</organism>
<evidence type="ECO:0000313" key="5">
    <source>
        <dbReference type="Proteomes" id="UP000298313"/>
    </source>
</evidence>
<feature type="domain" description="Serine aminopeptidase S33" evidence="3">
    <location>
        <begin position="96"/>
        <end position="187"/>
    </location>
</feature>
<keyword evidence="5" id="KW-1185">Reference proteome</keyword>
<feature type="region of interest" description="Disordered" evidence="2">
    <location>
        <begin position="21"/>
        <end position="50"/>
    </location>
</feature>
<dbReference type="InterPro" id="IPR050261">
    <property type="entry name" value="FrsA_esterase"/>
</dbReference>